<evidence type="ECO:0000256" key="7">
    <source>
        <dbReference type="ARBA" id="ARBA00023125"/>
    </source>
</evidence>
<dbReference type="Proteomes" id="UP000307440">
    <property type="component" value="Unassembled WGS sequence"/>
</dbReference>
<dbReference type="InterPro" id="IPR036236">
    <property type="entry name" value="Znf_C2H2_sf"/>
</dbReference>
<dbReference type="GO" id="GO:0008270">
    <property type="term" value="F:zinc ion binding"/>
    <property type="evidence" value="ECO:0007669"/>
    <property type="project" value="UniProtKB-KW"/>
</dbReference>
<evidence type="ECO:0000256" key="11">
    <source>
        <dbReference type="SAM" id="MobiDB-lite"/>
    </source>
</evidence>
<dbReference type="PANTHER" id="PTHR46105">
    <property type="entry name" value="AGAP004733-PA"/>
    <property type="match status" value="1"/>
</dbReference>
<evidence type="ECO:0000313" key="14">
    <source>
        <dbReference type="Proteomes" id="UP000307440"/>
    </source>
</evidence>
<evidence type="ECO:0000313" key="13">
    <source>
        <dbReference type="EMBL" id="TFK28752.1"/>
    </source>
</evidence>
<evidence type="ECO:0000256" key="1">
    <source>
        <dbReference type="ARBA" id="ARBA00004123"/>
    </source>
</evidence>
<keyword evidence="5" id="KW-0862">Zinc</keyword>
<dbReference type="PANTHER" id="PTHR46105:SF5">
    <property type="entry name" value="ZINC FINGER AND BTB DOMAIN-CONTAINING PROTEIN 44 ISOFORM X1"/>
    <property type="match status" value="1"/>
</dbReference>
<dbReference type="EMBL" id="ML210153">
    <property type="protein sequence ID" value="TFK28752.1"/>
    <property type="molecule type" value="Genomic_DNA"/>
</dbReference>
<dbReference type="InterPro" id="IPR050457">
    <property type="entry name" value="ZnFinger_BTB_dom_contain"/>
</dbReference>
<name>A0A5C3L7Z0_COPMA</name>
<keyword evidence="3" id="KW-0677">Repeat</keyword>
<keyword evidence="14" id="KW-1185">Reference proteome</keyword>
<dbReference type="Gene3D" id="3.30.160.60">
    <property type="entry name" value="Classic Zinc Finger"/>
    <property type="match status" value="1"/>
</dbReference>
<keyword evidence="2" id="KW-0479">Metal-binding</keyword>
<feature type="compositionally biased region" description="Low complexity" evidence="11">
    <location>
        <begin position="31"/>
        <end position="42"/>
    </location>
</feature>
<keyword evidence="4 10" id="KW-0863">Zinc-finger</keyword>
<feature type="compositionally biased region" description="Basic and acidic residues" evidence="11">
    <location>
        <begin position="152"/>
        <end position="164"/>
    </location>
</feature>
<evidence type="ECO:0000256" key="6">
    <source>
        <dbReference type="ARBA" id="ARBA00023015"/>
    </source>
</evidence>
<dbReference type="InterPro" id="IPR013087">
    <property type="entry name" value="Znf_C2H2_type"/>
</dbReference>
<evidence type="ECO:0000256" key="10">
    <source>
        <dbReference type="PROSITE-ProRule" id="PRU00042"/>
    </source>
</evidence>
<feature type="region of interest" description="Disordered" evidence="11">
    <location>
        <begin position="116"/>
        <end position="177"/>
    </location>
</feature>
<dbReference type="SMART" id="SM00355">
    <property type="entry name" value="ZnF_C2H2"/>
    <property type="match status" value="2"/>
</dbReference>
<proteinExistence type="predicted"/>
<comment type="subcellular location">
    <subcellularLocation>
        <location evidence="1">Nucleus</location>
    </subcellularLocation>
</comment>
<dbReference type="GO" id="GO:0000981">
    <property type="term" value="F:DNA-binding transcription factor activity, RNA polymerase II-specific"/>
    <property type="evidence" value="ECO:0007669"/>
    <property type="project" value="TreeGrafter"/>
</dbReference>
<dbReference type="PROSITE" id="PS50157">
    <property type="entry name" value="ZINC_FINGER_C2H2_2"/>
    <property type="match status" value="1"/>
</dbReference>
<sequence>MHYRHQPSSSPRHYERGRSSSQEIDDDAMGHSRSGSPSGSSASEHDKSEQTKLPSLKEFCSGRIPPSESTLDQKIRGLGIDHPLPPRSLSVLSCKNATFAWPDFALRQKTDGLLYQPHYQDSRPSSSSSHYAPHEYKHRPKMVRQRSTSYSSRDESPHSGHVDVDSSMDSDSDCDSSYASRLHDTFQRACFLQKESKYQGGPYTHSRARSFDSESMDFSLSAVEYTQPANRRHFRREVPSTQSSPYDRYSSRELPAENPLAHLDWEDYVEKTGRIQGAGPVMYTCRWQKENGQTCNYTGKKQLAKRHVESVHMAKKPHICKHCQKPFPQKTSLDIHIRSVHTFDKPLKCDHCSACFSDPARRHKHYRVEHPDKVIKKARNKLEYEKIKDQLVADDKYKGP</sequence>
<evidence type="ECO:0000259" key="12">
    <source>
        <dbReference type="PROSITE" id="PS50157"/>
    </source>
</evidence>
<feature type="domain" description="C2H2-type" evidence="12">
    <location>
        <begin position="318"/>
        <end position="346"/>
    </location>
</feature>
<feature type="region of interest" description="Disordered" evidence="11">
    <location>
        <begin position="1"/>
        <end position="71"/>
    </location>
</feature>
<dbReference type="SUPFAM" id="SSF57667">
    <property type="entry name" value="beta-beta-alpha zinc fingers"/>
    <property type="match status" value="1"/>
</dbReference>
<keyword evidence="7" id="KW-0238">DNA-binding</keyword>
<dbReference type="STRING" id="230819.A0A5C3L7Z0"/>
<evidence type="ECO:0000256" key="2">
    <source>
        <dbReference type="ARBA" id="ARBA00022723"/>
    </source>
</evidence>
<dbReference type="GO" id="GO:0000978">
    <property type="term" value="F:RNA polymerase II cis-regulatory region sequence-specific DNA binding"/>
    <property type="evidence" value="ECO:0007669"/>
    <property type="project" value="TreeGrafter"/>
</dbReference>
<keyword evidence="8" id="KW-0804">Transcription</keyword>
<reference evidence="13 14" key="1">
    <citation type="journal article" date="2019" name="Nat. Ecol. Evol.">
        <title>Megaphylogeny resolves global patterns of mushroom evolution.</title>
        <authorList>
            <person name="Varga T."/>
            <person name="Krizsan K."/>
            <person name="Foldi C."/>
            <person name="Dima B."/>
            <person name="Sanchez-Garcia M."/>
            <person name="Sanchez-Ramirez S."/>
            <person name="Szollosi G.J."/>
            <person name="Szarkandi J.G."/>
            <person name="Papp V."/>
            <person name="Albert L."/>
            <person name="Andreopoulos W."/>
            <person name="Angelini C."/>
            <person name="Antonin V."/>
            <person name="Barry K.W."/>
            <person name="Bougher N.L."/>
            <person name="Buchanan P."/>
            <person name="Buyck B."/>
            <person name="Bense V."/>
            <person name="Catcheside P."/>
            <person name="Chovatia M."/>
            <person name="Cooper J."/>
            <person name="Damon W."/>
            <person name="Desjardin D."/>
            <person name="Finy P."/>
            <person name="Geml J."/>
            <person name="Haridas S."/>
            <person name="Hughes K."/>
            <person name="Justo A."/>
            <person name="Karasinski D."/>
            <person name="Kautmanova I."/>
            <person name="Kiss B."/>
            <person name="Kocsube S."/>
            <person name="Kotiranta H."/>
            <person name="LaButti K.M."/>
            <person name="Lechner B.E."/>
            <person name="Liimatainen K."/>
            <person name="Lipzen A."/>
            <person name="Lukacs Z."/>
            <person name="Mihaltcheva S."/>
            <person name="Morgado L.N."/>
            <person name="Niskanen T."/>
            <person name="Noordeloos M.E."/>
            <person name="Ohm R.A."/>
            <person name="Ortiz-Santana B."/>
            <person name="Ovrebo C."/>
            <person name="Racz N."/>
            <person name="Riley R."/>
            <person name="Savchenko A."/>
            <person name="Shiryaev A."/>
            <person name="Soop K."/>
            <person name="Spirin V."/>
            <person name="Szebenyi C."/>
            <person name="Tomsovsky M."/>
            <person name="Tulloss R.E."/>
            <person name="Uehling J."/>
            <person name="Grigoriev I.V."/>
            <person name="Vagvolgyi C."/>
            <person name="Papp T."/>
            <person name="Martin F.M."/>
            <person name="Miettinen O."/>
            <person name="Hibbett D.S."/>
            <person name="Nagy L.G."/>
        </authorList>
    </citation>
    <scope>NUCLEOTIDE SEQUENCE [LARGE SCALE GENOMIC DNA]</scope>
    <source>
        <strain evidence="13 14">CBS 121175</strain>
    </source>
</reference>
<dbReference type="GO" id="GO:0005634">
    <property type="term" value="C:nucleus"/>
    <property type="evidence" value="ECO:0007669"/>
    <property type="project" value="UniProtKB-SubCell"/>
</dbReference>
<protein>
    <recommendedName>
        <fullName evidence="12">C2H2-type domain-containing protein</fullName>
    </recommendedName>
</protein>
<dbReference type="AlphaFoldDB" id="A0A5C3L7Z0"/>
<evidence type="ECO:0000256" key="5">
    <source>
        <dbReference type="ARBA" id="ARBA00022833"/>
    </source>
</evidence>
<keyword evidence="9" id="KW-0539">Nucleus</keyword>
<gene>
    <name evidence="13" type="ORF">FA15DRAFT_664796</name>
</gene>
<accession>A0A5C3L7Z0</accession>
<evidence type="ECO:0000256" key="4">
    <source>
        <dbReference type="ARBA" id="ARBA00022771"/>
    </source>
</evidence>
<organism evidence="13 14">
    <name type="scientific">Coprinopsis marcescibilis</name>
    <name type="common">Agaric fungus</name>
    <name type="synonym">Psathyrella marcescibilis</name>
    <dbReference type="NCBI Taxonomy" id="230819"/>
    <lineage>
        <taxon>Eukaryota</taxon>
        <taxon>Fungi</taxon>
        <taxon>Dikarya</taxon>
        <taxon>Basidiomycota</taxon>
        <taxon>Agaricomycotina</taxon>
        <taxon>Agaricomycetes</taxon>
        <taxon>Agaricomycetidae</taxon>
        <taxon>Agaricales</taxon>
        <taxon>Agaricineae</taxon>
        <taxon>Psathyrellaceae</taxon>
        <taxon>Coprinopsis</taxon>
    </lineage>
</organism>
<evidence type="ECO:0000256" key="9">
    <source>
        <dbReference type="ARBA" id="ARBA00023242"/>
    </source>
</evidence>
<evidence type="ECO:0000256" key="8">
    <source>
        <dbReference type="ARBA" id="ARBA00023163"/>
    </source>
</evidence>
<keyword evidence="6" id="KW-0805">Transcription regulation</keyword>
<dbReference type="OrthoDB" id="654211at2759"/>
<evidence type="ECO:0000256" key="3">
    <source>
        <dbReference type="ARBA" id="ARBA00022737"/>
    </source>
</evidence>
<feature type="compositionally biased region" description="Polar residues" evidence="11">
    <location>
        <begin position="1"/>
        <end position="11"/>
    </location>
</feature>
<dbReference type="PROSITE" id="PS00028">
    <property type="entry name" value="ZINC_FINGER_C2H2_1"/>
    <property type="match status" value="2"/>
</dbReference>